<evidence type="ECO:0000256" key="1">
    <source>
        <dbReference type="SAM" id="Phobius"/>
    </source>
</evidence>
<keyword evidence="1" id="KW-0472">Membrane</keyword>
<proteinExistence type="predicted"/>
<keyword evidence="1" id="KW-1133">Transmembrane helix</keyword>
<name>A0ABU5ND81_9RICK</name>
<evidence type="ECO:0000313" key="3">
    <source>
        <dbReference type="Proteomes" id="UP001291687"/>
    </source>
</evidence>
<gene>
    <name evidence="2" type="ORF">Megvenef_01116</name>
</gene>
<organism evidence="2 3">
    <name type="scientific">Candidatus Megaera venefica</name>
    <dbReference type="NCBI Taxonomy" id="2055910"/>
    <lineage>
        <taxon>Bacteria</taxon>
        <taxon>Pseudomonadati</taxon>
        <taxon>Pseudomonadota</taxon>
        <taxon>Alphaproteobacteria</taxon>
        <taxon>Rickettsiales</taxon>
        <taxon>Rickettsiaceae</taxon>
        <taxon>Candidatus Megaera</taxon>
    </lineage>
</organism>
<keyword evidence="1" id="KW-0812">Transmembrane</keyword>
<dbReference type="EMBL" id="JARJFB010000087">
    <property type="protein sequence ID" value="MEA0971143.1"/>
    <property type="molecule type" value="Genomic_DNA"/>
</dbReference>
<feature type="transmembrane region" description="Helical" evidence="1">
    <location>
        <begin position="52"/>
        <end position="72"/>
    </location>
</feature>
<sequence>MTITPVEIWLVVGIIFILIEFSKLPGIGFLFLGLGAMSSSVIFYFYPEIQNYQVASVGFSSLAWFLVLWWPLKAFVYAKNKNLGKDYFDIVGMQVEVALEDIKPGSIGQVYWSGTIMNAQLSSKEKVARVGDKLYVLEAKGNILICSHNTKSNLK</sequence>
<dbReference type="Proteomes" id="UP001291687">
    <property type="component" value="Unassembled WGS sequence"/>
</dbReference>
<accession>A0ABU5ND81</accession>
<comment type="caution">
    <text evidence="2">The sequence shown here is derived from an EMBL/GenBank/DDBJ whole genome shotgun (WGS) entry which is preliminary data.</text>
</comment>
<reference evidence="2 3" key="1">
    <citation type="submission" date="2023-03" db="EMBL/GenBank/DDBJ databases">
        <title>Host association and intracellularity evolved multiple times independently in the Rickettsiales.</title>
        <authorList>
            <person name="Castelli M."/>
            <person name="Nardi T."/>
            <person name="Gammuto L."/>
            <person name="Bellinzona G."/>
            <person name="Sabaneyeva E."/>
            <person name="Potekhin A."/>
            <person name="Serra V."/>
            <person name="Petroni G."/>
            <person name="Sassera D."/>
        </authorList>
    </citation>
    <scope>NUCLEOTIDE SEQUENCE [LARGE SCALE GENOMIC DNA]</scope>
    <source>
        <strain evidence="2 3">Sr 2-6</strain>
    </source>
</reference>
<protein>
    <submittedName>
        <fullName evidence="2">NfeD superfamily protein</fullName>
    </submittedName>
</protein>
<evidence type="ECO:0000313" key="2">
    <source>
        <dbReference type="EMBL" id="MEA0971143.1"/>
    </source>
</evidence>
<keyword evidence="3" id="KW-1185">Reference proteome</keyword>
<dbReference type="RefSeq" id="WP_322777045.1">
    <property type="nucleotide sequence ID" value="NZ_JARJFB010000087.1"/>
</dbReference>